<accession>A0A931GVZ9</accession>
<dbReference type="NCBIfam" id="TIGR01730">
    <property type="entry name" value="RND_mfp"/>
    <property type="match status" value="1"/>
</dbReference>
<protein>
    <submittedName>
        <fullName evidence="6">Efflux RND transporter periplasmic adaptor subunit</fullName>
    </submittedName>
</protein>
<evidence type="ECO:0000256" key="2">
    <source>
        <dbReference type="SAM" id="SignalP"/>
    </source>
</evidence>
<keyword evidence="2" id="KW-0732">Signal</keyword>
<dbReference type="Pfam" id="PF25954">
    <property type="entry name" value="Beta-barrel_RND_2"/>
    <property type="match status" value="1"/>
</dbReference>
<dbReference type="PROSITE" id="PS51257">
    <property type="entry name" value="PROKAR_LIPOPROTEIN"/>
    <property type="match status" value="1"/>
</dbReference>
<dbReference type="Gene3D" id="2.40.50.100">
    <property type="match status" value="1"/>
</dbReference>
<dbReference type="PANTHER" id="PTHR30469">
    <property type="entry name" value="MULTIDRUG RESISTANCE PROTEIN MDTA"/>
    <property type="match status" value="1"/>
</dbReference>
<name>A0A931GVZ9_9BACT</name>
<keyword evidence="7" id="KW-1185">Reference proteome</keyword>
<dbReference type="Pfam" id="PF25967">
    <property type="entry name" value="RND-MFP_C"/>
    <property type="match status" value="1"/>
</dbReference>
<dbReference type="GO" id="GO:1990281">
    <property type="term" value="C:efflux pump complex"/>
    <property type="evidence" value="ECO:0007669"/>
    <property type="project" value="TreeGrafter"/>
</dbReference>
<feature type="signal peptide" evidence="2">
    <location>
        <begin position="1"/>
        <end position="28"/>
    </location>
</feature>
<dbReference type="SUPFAM" id="SSF111369">
    <property type="entry name" value="HlyD-like secretion proteins"/>
    <property type="match status" value="1"/>
</dbReference>
<proteinExistence type="inferred from homology"/>
<feature type="domain" description="CzcB-like barrel-sandwich hybrid" evidence="5">
    <location>
        <begin position="68"/>
        <end position="187"/>
    </location>
</feature>
<evidence type="ECO:0000259" key="5">
    <source>
        <dbReference type="Pfam" id="PF25973"/>
    </source>
</evidence>
<dbReference type="Proteomes" id="UP000628448">
    <property type="component" value="Unassembled WGS sequence"/>
</dbReference>
<sequence length="352" mass="37898">MNKLCSIPAAVIIAASALLLASCSQNKAQTPVTEDAVVVKTQPVSFTGYTTTLEYSGALASASETKLSFKIGGVISKVYVQEGDHVSRGQLLATLDLTEINAQVQQAALSAEKATRDENRVKNLFNDTAATLEQLQNVQTQLSVANEGLRIAKFNQQYAQIRATEEGTIIKKIMNEGELVSAGAPVLIMNGTSNNDWVVRFGVSDKDWANLRKGDAANITLDAYPDDIFRGIINKMAEAADPQSGTYELEVKVLPNGKKFAAGFFANIQLNTATQQKLSMIPIEALAEADAKTGFVYTLNADNKTVTRKKVQIAFIENDKVAIKSGLENVEAVITDGTSYLTENTIVKPATN</sequence>
<dbReference type="Gene3D" id="2.40.30.170">
    <property type="match status" value="1"/>
</dbReference>
<evidence type="ECO:0000259" key="3">
    <source>
        <dbReference type="Pfam" id="PF25954"/>
    </source>
</evidence>
<evidence type="ECO:0000259" key="4">
    <source>
        <dbReference type="Pfam" id="PF25967"/>
    </source>
</evidence>
<feature type="domain" description="CusB-like beta-barrel" evidence="3">
    <location>
        <begin position="201"/>
        <end position="273"/>
    </location>
</feature>
<evidence type="ECO:0000256" key="1">
    <source>
        <dbReference type="ARBA" id="ARBA00009477"/>
    </source>
</evidence>
<comment type="similarity">
    <text evidence="1">Belongs to the membrane fusion protein (MFP) (TC 8.A.1) family.</text>
</comment>
<reference evidence="6" key="1">
    <citation type="submission" date="2020-11" db="EMBL/GenBank/DDBJ databases">
        <title>Bacterial whole genome sequence for Panacibacter sp. DH6.</title>
        <authorList>
            <person name="Le V."/>
            <person name="Ko S."/>
            <person name="Ahn C.-Y."/>
            <person name="Oh H.-M."/>
        </authorList>
    </citation>
    <scope>NUCLEOTIDE SEQUENCE</scope>
    <source>
        <strain evidence="6">DH6</strain>
    </source>
</reference>
<evidence type="ECO:0000313" key="6">
    <source>
        <dbReference type="EMBL" id="MBG9375673.1"/>
    </source>
</evidence>
<dbReference type="AlphaFoldDB" id="A0A931GVZ9"/>
<gene>
    <name evidence="6" type="ORF">I5907_05475</name>
</gene>
<feature type="domain" description="Multidrug resistance protein MdtA-like C-terminal permuted SH3" evidence="4">
    <location>
        <begin position="281"/>
        <end position="338"/>
    </location>
</feature>
<organism evidence="6 7">
    <name type="scientific">Panacibacter microcysteis</name>
    <dbReference type="NCBI Taxonomy" id="2793269"/>
    <lineage>
        <taxon>Bacteria</taxon>
        <taxon>Pseudomonadati</taxon>
        <taxon>Bacteroidota</taxon>
        <taxon>Chitinophagia</taxon>
        <taxon>Chitinophagales</taxon>
        <taxon>Chitinophagaceae</taxon>
        <taxon>Panacibacter</taxon>
    </lineage>
</organism>
<dbReference type="InterPro" id="IPR006143">
    <property type="entry name" value="RND_pump_MFP"/>
</dbReference>
<evidence type="ECO:0000313" key="7">
    <source>
        <dbReference type="Proteomes" id="UP000628448"/>
    </source>
</evidence>
<dbReference type="Gene3D" id="2.40.420.20">
    <property type="match status" value="1"/>
</dbReference>
<dbReference type="EMBL" id="JADWYR010000001">
    <property type="protein sequence ID" value="MBG9375673.1"/>
    <property type="molecule type" value="Genomic_DNA"/>
</dbReference>
<comment type="caution">
    <text evidence="6">The sequence shown here is derived from an EMBL/GenBank/DDBJ whole genome shotgun (WGS) entry which is preliminary data.</text>
</comment>
<dbReference type="InterPro" id="IPR058792">
    <property type="entry name" value="Beta-barrel_RND_2"/>
</dbReference>
<dbReference type="InterPro" id="IPR058647">
    <property type="entry name" value="BSH_CzcB-like"/>
</dbReference>
<feature type="chain" id="PRO_5036910416" evidence="2">
    <location>
        <begin position="29"/>
        <end position="352"/>
    </location>
</feature>
<dbReference type="Pfam" id="PF25973">
    <property type="entry name" value="BSH_CzcB"/>
    <property type="match status" value="1"/>
</dbReference>
<dbReference type="GO" id="GO:0015562">
    <property type="term" value="F:efflux transmembrane transporter activity"/>
    <property type="evidence" value="ECO:0007669"/>
    <property type="project" value="TreeGrafter"/>
</dbReference>
<dbReference type="InterPro" id="IPR058627">
    <property type="entry name" value="MdtA-like_C"/>
</dbReference>
<dbReference type="PANTHER" id="PTHR30469:SF15">
    <property type="entry name" value="HLYD FAMILY OF SECRETION PROTEINS"/>
    <property type="match status" value="1"/>
</dbReference>
<dbReference type="RefSeq" id="WP_196989711.1">
    <property type="nucleotide sequence ID" value="NZ_JADWYR010000001.1"/>
</dbReference>